<dbReference type="SMART" id="SM00854">
    <property type="entry name" value="PGA_cap"/>
    <property type="match status" value="1"/>
</dbReference>
<dbReference type="InterPro" id="IPR052169">
    <property type="entry name" value="CW_Biosynth-Accessory"/>
</dbReference>
<feature type="region of interest" description="Disordered" evidence="2">
    <location>
        <begin position="27"/>
        <end position="51"/>
    </location>
</feature>
<dbReference type="Gene3D" id="3.60.21.10">
    <property type="match status" value="1"/>
</dbReference>
<comment type="similarity">
    <text evidence="1">Belongs to the CapA family.</text>
</comment>
<dbReference type="SUPFAM" id="SSF56300">
    <property type="entry name" value="Metallo-dependent phosphatases"/>
    <property type="match status" value="1"/>
</dbReference>
<evidence type="ECO:0000256" key="3">
    <source>
        <dbReference type="SAM" id="SignalP"/>
    </source>
</evidence>
<evidence type="ECO:0000256" key="1">
    <source>
        <dbReference type="ARBA" id="ARBA00005662"/>
    </source>
</evidence>
<sequence length="403" mass="44158">MNRNRFSKWLALLSAGVLLFSLTGCSPSTQPADTQPESSLSEESQPAVPDPVSVSFVSVGDNLIHSSIYQQANARAGGGDNYDFSAAYANVADRIAQPDVATINQETVMSGMDEPSSYPLFNSPQTLGDQMIALGFDVFNLANNHMLDMGSDGLDATLQYWDSKTEVVHTGAYRNPEEFYQVESHTVNGLKIGYVGATSYTNGLSLPDGSQLTYILTSEEDLLKAKIEAARAVCDVVVVNVHWGNEYATEPTQEQRDLAQKMLSWGADVILGHHPHVLQTMEYLPKYDGEQGLVIYSLGNFISAQDQGMRMIGGMLNYTLTKHYDTNTVTVDNVSFEPVITHYDSGYKNIRLYLYSQYSNDLALSHGVRSNTSAFSMEYIDQVVSAVIPSQFWTPAASDQAAA</sequence>
<dbReference type="PANTHER" id="PTHR33393">
    <property type="entry name" value="POLYGLUTAMINE SYNTHESIS ACCESSORY PROTEIN RV0574C-RELATED"/>
    <property type="match status" value="1"/>
</dbReference>
<dbReference type="InterPro" id="IPR029052">
    <property type="entry name" value="Metallo-depent_PP-like"/>
</dbReference>
<feature type="signal peptide" evidence="3">
    <location>
        <begin position="1"/>
        <end position="31"/>
    </location>
</feature>
<name>A0A9D1LIW9_9FIRM</name>
<feature type="compositionally biased region" description="Polar residues" evidence="2">
    <location>
        <begin position="27"/>
        <end position="36"/>
    </location>
</feature>
<protein>
    <submittedName>
        <fullName evidence="5">CapA family protein</fullName>
    </submittedName>
</protein>
<feature type="domain" description="Capsule synthesis protein CapA" evidence="4">
    <location>
        <begin position="55"/>
        <end position="305"/>
    </location>
</feature>
<evidence type="ECO:0000313" key="6">
    <source>
        <dbReference type="Proteomes" id="UP000824082"/>
    </source>
</evidence>
<organism evidence="5 6">
    <name type="scientific">Candidatus Egerieicola faecale</name>
    <dbReference type="NCBI Taxonomy" id="2840774"/>
    <lineage>
        <taxon>Bacteria</taxon>
        <taxon>Bacillati</taxon>
        <taxon>Bacillota</taxon>
        <taxon>Clostridia</taxon>
        <taxon>Eubacteriales</taxon>
        <taxon>Oscillospiraceae</taxon>
        <taxon>Oscillospiraceae incertae sedis</taxon>
        <taxon>Candidatus Egerieicola</taxon>
    </lineage>
</organism>
<reference evidence="5" key="2">
    <citation type="journal article" date="2021" name="PeerJ">
        <title>Extensive microbial diversity within the chicken gut microbiome revealed by metagenomics and culture.</title>
        <authorList>
            <person name="Gilroy R."/>
            <person name="Ravi A."/>
            <person name="Getino M."/>
            <person name="Pursley I."/>
            <person name="Horton D.L."/>
            <person name="Alikhan N.F."/>
            <person name="Baker D."/>
            <person name="Gharbi K."/>
            <person name="Hall N."/>
            <person name="Watson M."/>
            <person name="Adriaenssens E.M."/>
            <person name="Foster-Nyarko E."/>
            <person name="Jarju S."/>
            <person name="Secka A."/>
            <person name="Antonio M."/>
            <person name="Oren A."/>
            <person name="Chaudhuri R.R."/>
            <person name="La Ragione R."/>
            <person name="Hildebrand F."/>
            <person name="Pallen M.J."/>
        </authorList>
    </citation>
    <scope>NUCLEOTIDE SEQUENCE</scope>
    <source>
        <strain evidence="5">4509</strain>
    </source>
</reference>
<feature type="compositionally biased region" description="Low complexity" evidence="2">
    <location>
        <begin position="37"/>
        <end position="51"/>
    </location>
</feature>
<evidence type="ECO:0000256" key="2">
    <source>
        <dbReference type="SAM" id="MobiDB-lite"/>
    </source>
</evidence>
<evidence type="ECO:0000313" key="5">
    <source>
        <dbReference type="EMBL" id="HIU41260.1"/>
    </source>
</evidence>
<proteinExistence type="inferred from homology"/>
<dbReference type="EMBL" id="DVMX01000028">
    <property type="protein sequence ID" value="HIU41260.1"/>
    <property type="molecule type" value="Genomic_DNA"/>
</dbReference>
<dbReference type="InterPro" id="IPR019079">
    <property type="entry name" value="Capsule_synth_CapA"/>
</dbReference>
<gene>
    <name evidence="5" type="ORF">IAD19_01755</name>
</gene>
<evidence type="ECO:0000259" key="4">
    <source>
        <dbReference type="SMART" id="SM00854"/>
    </source>
</evidence>
<comment type="caution">
    <text evidence="5">The sequence shown here is derived from an EMBL/GenBank/DDBJ whole genome shotgun (WGS) entry which is preliminary data.</text>
</comment>
<dbReference type="Pfam" id="PF09587">
    <property type="entry name" value="PGA_cap"/>
    <property type="match status" value="1"/>
</dbReference>
<keyword evidence="3" id="KW-0732">Signal</keyword>
<reference evidence="5" key="1">
    <citation type="submission" date="2020-10" db="EMBL/GenBank/DDBJ databases">
        <authorList>
            <person name="Gilroy R."/>
        </authorList>
    </citation>
    <scope>NUCLEOTIDE SEQUENCE</scope>
    <source>
        <strain evidence="5">4509</strain>
    </source>
</reference>
<dbReference type="PROSITE" id="PS51257">
    <property type="entry name" value="PROKAR_LIPOPROTEIN"/>
    <property type="match status" value="1"/>
</dbReference>
<accession>A0A9D1LIW9</accession>
<dbReference type="Proteomes" id="UP000824082">
    <property type="component" value="Unassembled WGS sequence"/>
</dbReference>
<dbReference type="AlphaFoldDB" id="A0A9D1LIW9"/>
<dbReference type="CDD" id="cd07381">
    <property type="entry name" value="MPP_CapA"/>
    <property type="match status" value="1"/>
</dbReference>
<dbReference type="PANTHER" id="PTHR33393:SF11">
    <property type="entry name" value="POLYGLUTAMINE SYNTHESIS ACCESSORY PROTEIN RV0574C-RELATED"/>
    <property type="match status" value="1"/>
</dbReference>
<feature type="chain" id="PRO_5039284263" evidence="3">
    <location>
        <begin position="32"/>
        <end position="403"/>
    </location>
</feature>